<dbReference type="Gene3D" id="3.40.50.1820">
    <property type="entry name" value="alpha/beta hydrolase"/>
    <property type="match status" value="1"/>
</dbReference>
<sequence length="648" mass="70886">MLFRNACKPLPGHCLAARRLPAGAVLLGFVLLALAGCARIGVRPVPIDTRANALERTALNSDRPSERTLAFLAQRDLEGAWRGDAETMLLGLDREARVEHSREAVFVLAELCYFEAARNKGDPDRAALFHLSSAVYAYQYLFNTRLSEAPGVYQPYARQAMDFYNRSLAYYILYARQTGLAYAPGKELPWLRGKVRLAGRVSELAFSPAELESYHVAYEFEVAGLSPQQVRLGLGVPLALVRKPPPVEERRAIDRFTPRVRQTYAATAFLRLGIEPLPDTGPRVVYEAELEVHDPMREDTLAVGDRRMPLEIDLTTPLAFMMQQSPEPNGLQGMLDPAAWDKLSGLYMLQPYDPEKIPVVFVHGLMSTPATWATVFNGLMGDPELRARYQFWYFRYPTGNPVLYSAAMLRAALDEVRHTFDPNGTNPRFNAMVVVSHSMGGLLAKTLAEDSGTALWDAVSKTPLASLSLSAEDRAAVEKIFFFTHRPYVARMVFVAVPHRGSELALTTIGRIGRALITLPLTVLRPVTAVTAALAAAMGHDKKDAARAALPVPTGVDSLSPNSPILRVLASLPLAVPFHSIIGNEKAADTPGGTDGVVAYASSHLDGAVSEKIVRSGHSAQDHPLAIREMRRILLLHLGETVAPSPGS</sequence>
<evidence type="ECO:0000313" key="3">
    <source>
        <dbReference type="Proteomes" id="UP000004662"/>
    </source>
</evidence>
<organism evidence="2 3">
    <name type="scientific">Solidesulfovibrio carbinoliphilus subsp. oakridgensis</name>
    <dbReference type="NCBI Taxonomy" id="694327"/>
    <lineage>
        <taxon>Bacteria</taxon>
        <taxon>Pseudomonadati</taxon>
        <taxon>Thermodesulfobacteriota</taxon>
        <taxon>Desulfovibrionia</taxon>
        <taxon>Desulfovibrionales</taxon>
        <taxon>Desulfovibrionaceae</taxon>
        <taxon>Solidesulfovibrio</taxon>
    </lineage>
</organism>
<dbReference type="InterPro" id="IPR029058">
    <property type="entry name" value="AB_hydrolase_fold"/>
</dbReference>
<dbReference type="RefSeq" id="WP_009182501.1">
    <property type="nucleotide sequence ID" value="NZ_CM001368.1"/>
</dbReference>
<dbReference type="InterPro" id="IPR000073">
    <property type="entry name" value="AB_hydrolase_1"/>
</dbReference>
<dbReference type="Pfam" id="PF12697">
    <property type="entry name" value="Abhydrolase_6"/>
    <property type="match status" value="1"/>
</dbReference>
<protein>
    <recommendedName>
        <fullName evidence="1">AB hydrolase-1 domain-containing protein</fullName>
    </recommendedName>
</protein>
<proteinExistence type="predicted"/>
<dbReference type="OrthoDB" id="556502at2"/>
<dbReference type="eggNOG" id="COG1075">
    <property type="taxonomic scope" value="Bacteria"/>
</dbReference>
<reference evidence="3" key="1">
    <citation type="journal article" date="2015" name="Genome Announc.">
        <title>High-Quality Draft Genome Sequence of Desulfovibrio carbinoliphilus FW-101-2B, an Organic Acid-Oxidizing Sulfate-Reducing Bacterium Isolated from Uranium(VI)-Contaminated Groundwater.</title>
        <authorList>
            <person name="Ramsay B.D."/>
            <person name="Hwang C."/>
            <person name="Woo H.L."/>
            <person name="Carroll S.L."/>
            <person name="Lucas S."/>
            <person name="Han J."/>
            <person name="Lapidus A.L."/>
            <person name="Cheng J.F."/>
            <person name="Goodwin L.A."/>
            <person name="Pitluck S."/>
            <person name="Peters L."/>
            <person name="Chertkov O."/>
            <person name="Held B."/>
            <person name="Detter J.C."/>
            <person name="Han C.S."/>
            <person name="Tapia R."/>
            <person name="Land M.L."/>
            <person name="Hauser L.J."/>
            <person name="Kyrpides N.C."/>
            <person name="Ivanova N.N."/>
            <person name="Mikhailova N."/>
            <person name="Pagani I."/>
            <person name="Woyke T."/>
            <person name="Arkin A.P."/>
            <person name="Dehal P."/>
            <person name="Chivian D."/>
            <person name="Criddle C.S."/>
            <person name="Wu W."/>
            <person name="Chakraborty R."/>
            <person name="Hazen T.C."/>
            <person name="Fields M.W."/>
        </authorList>
    </citation>
    <scope>NUCLEOTIDE SEQUENCE [LARGE SCALE GENOMIC DNA]</scope>
    <source>
        <strain evidence="3">FW-101-2B</strain>
    </source>
</reference>
<dbReference type="AlphaFoldDB" id="G7Q8R4"/>
<name>G7Q8R4_9BACT</name>
<gene>
    <name evidence="2" type="ORF">DFW101_3151</name>
</gene>
<dbReference type="STRING" id="694327.DFW101_3151"/>
<keyword evidence="3" id="KW-1185">Reference proteome</keyword>
<dbReference type="Proteomes" id="UP000004662">
    <property type="component" value="Chromosome"/>
</dbReference>
<dbReference type="EMBL" id="CM001368">
    <property type="protein sequence ID" value="EHJ49151.1"/>
    <property type="molecule type" value="Genomic_DNA"/>
</dbReference>
<evidence type="ECO:0000313" key="2">
    <source>
        <dbReference type="EMBL" id="EHJ49151.1"/>
    </source>
</evidence>
<dbReference type="HOGENOM" id="CLU_016928_0_0_7"/>
<feature type="domain" description="AB hydrolase-1" evidence="1">
    <location>
        <begin position="359"/>
        <end position="626"/>
    </location>
</feature>
<dbReference type="SUPFAM" id="SSF53474">
    <property type="entry name" value="alpha/beta-Hydrolases"/>
    <property type="match status" value="1"/>
</dbReference>
<accession>G7Q8R4</accession>
<evidence type="ECO:0000259" key="1">
    <source>
        <dbReference type="Pfam" id="PF12697"/>
    </source>
</evidence>